<dbReference type="EMBL" id="SZYD01000016">
    <property type="protein sequence ID" value="KAD3336727.1"/>
    <property type="molecule type" value="Genomic_DNA"/>
</dbReference>
<accession>A0A5N6M8F7</accession>
<protein>
    <submittedName>
        <fullName evidence="1">Uncharacterized protein</fullName>
    </submittedName>
</protein>
<comment type="caution">
    <text evidence="1">The sequence shown here is derived from an EMBL/GenBank/DDBJ whole genome shotgun (WGS) entry which is preliminary data.</text>
</comment>
<organism evidence="1 2">
    <name type="scientific">Mikania micrantha</name>
    <name type="common">bitter vine</name>
    <dbReference type="NCBI Taxonomy" id="192012"/>
    <lineage>
        <taxon>Eukaryota</taxon>
        <taxon>Viridiplantae</taxon>
        <taxon>Streptophyta</taxon>
        <taxon>Embryophyta</taxon>
        <taxon>Tracheophyta</taxon>
        <taxon>Spermatophyta</taxon>
        <taxon>Magnoliopsida</taxon>
        <taxon>eudicotyledons</taxon>
        <taxon>Gunneridae</taxon>
        <taxon>Pentapetalae</taxon>
        <taxon>asterids</taxon>
        <taxon>campanulids</taxon>
        <taxon>Asterales</taxon>
        <taxon>Asteraceae</taxon>
        <taxon>Asteroideae</taxon>
        <taxon>Heliantheae alliance</taxon>
        <taxon>Eupatorieae</taxon>
        <taxon>Mikania</taxon>
    </lineage>
</organism>
<dbReference type="AlphaFoldDB" id="A0A5N6M8F7"/>
<gene>
    <name evidence="1" type="ORF">E3N88_32246</name>
</gene>
<keyword evidence="2" id="KW-1185">Reference proteome</keyword>
<proteinExistence type="predicted"/>
<reference evidence="1 2" key="1">
    <citation type="submission" date="2019-05" db="EMBL/GenBank/DDBJ databases">
        <title>Mikania micrantha, genome provides insights into the molecular mechanism of rapid growth.</title>
        <authorList>
            <person name="Liu B."/>
        </authorList>
    </citation>
    <scope>NUCLEOTIDE SEQUENCE [LARGE SCALE GENOMIC DNA]</scope>
    <source>
        <strain evidence="1">NLD-2019</strain>
        <tissue evidence="1">Leaf</tissue>
    </source>
</reference>
<evidence type="ECO:0000313" key="2">
    <source>
        <dbReference type="Proteomes" id="UP000326396"/>
    </source>
</evidence>
<name>A0A5N6M8F7_9ASTR</name>
<evidence type="ECO:0000313" key="1">
    <source>
        <dbReference type="EMBL" id="KAD3336727.1"/>
    </source>
</evidence>
<dbReference type="Proteomes" id="UP000326396">
    <property type="component" value="Linkage Group LG6"/>
</dbReference>
<sequence length="115" mass="12941">MKLGLLGSPGAHRGTRWPNRGPIAVRDEFRENLNPEIHRATRKESWSLSAPNTHLGAWKSPLRPCGYTFLLTRSLRGRILIISENFEAFEVVSMANVHSHHTQTLSQASKPTCKL</sequence>